<evidence type="ECO:0000256" key="1">
    <source>
        <dbReference type="ARBA" id="ARBA00002197"/>
    </source>
</evidence>
<feature type="active site" description="Proton acceptor" evidence="11">
    <location>
        <position position="326"/>
    </location>
</feature>
<dbReference type="STRING" id="765420.OSCT_2415"/>
<dbReference type="CDD" id="cd02439">
    <property type="entry name" value="DMB-PRT_CobT"/>
    <property type="match status" value="1"/>
</dbReference>
<dbReference type="HAMAP" id="MF_00230">
    <property type="entry name" value="CobT"/>
    <property type="match status" value="1"/>
</dbReference>
<dbReference type="UniPathway" id="UPA00061">
    <property type="reaction ID" value="UER00516"/>
</dbReference>
<keyword evidence="8 11" id="KW-0808">Transferase</keyword>
<reference evidence="12 13" key="1">
    <citation type="journal article" date="2011" name="J. Bacteriol.">
        <title>Draft genome sequence of the anoxygenic filamentous phototrophic bacterium Oscillochloris trichoides subsp. DG-6.</title>
        <authorList>
            <person name="Kuznetsov B.B."/>
            <person name="Ivanovsky R.N."/>
            <person name="Keppen O.I."/>
            <person name="Sukhacheva M.V."/>
            <person name="Bumazhkin B.K."/>
            <person name="Patutina E.O."/>
            <person name="Beletsky A.V."/>
            <person name="Mardanov A.V."/>
            <person name="Baslerov R.V."/>
            <person name="Panteleeva A.N."/>
            <person name="Kolganova T.V."/>
            <person name="Ravin N.V."/>
            <person name="Skryabin K.G."/>
        </authorList>
    </citation>
    <scope>NUCLEOTIDE SEQUENCE [LARGE SCALE GENOMIC DNA]</scope>
    <source>
        <strain evidence="12 13">DG-6</strain>
    </source>
</reference>
<dbReference type="Pfam" id="PF02277">
    <property type="entry name" value="DBI_PRT"/>
    <property type="match status" value="1"/>
</dbReference>
<sequence>MPSDMEVVMSLLADTIAQIAPLDAGVMQAARARQDMLTKPQGALGRLESLSIQIAGITGQVRPQLKQPAVVVMAGDHGVAAQGVSAFPSEVTPQMVLNFLHGGAGINVLARHVGARVVIVDVGVASEIPAHPDLVSRKIAPGTRDFSVEPAMSREQAQQAVEVGIAVAVEAIDAGADILATGDMGIANTTASSALVAAVSGMSVAEVTGRGTGVDDAGLAHKVAVIEQALKLHNPNPADGLDLLSKVGGLEIAGLAGVIIGAASRRVPVVIDGFISGAAALVAAALAPESKAYMIAGHRSVERGHQAVFGSLDLEPVFDLNLRLGEGTGAVLAISVCQAACKILDEMATFGEAGVSGKE</sequence>
<dbReference type="FunFam" id="3.40.50.10210:FF:000001">
    <property type="entry name" value="Nicotinate-nucleotide--dimethylbenzimidazole phosphoribosyltransferase"/>
    <property type="match status" value="1"/>
</dbReference>
<gene>
    <name evidence="11" type="primary">cobT</name>
    <name evidence="12" type="ORF">OSCT_2415</name>
</gene>
<dbReference type="AlphaFoldDB" id="E1IGG4"/>
<dbReference type="NCBIfam" id="NF000996">
    <property type="entry name" value="PRK00105.1"/>
    <property type="match status" value="1"/>
</dbReference>
<evidence type="ECO:0000256" key="5">
    <source>
        <dbReference type="ARBA" id="ARBA00015486"/>
    </source>
</evidence>
<dbReference type="Gene3D" id="1.10.1610.10">
    <property type="match status" value="1"/>
</dbReference>
<comment type="function">
    <text evidence="1 11">Catalyzes the synthesis of alpha-ribazole-5'-phosphate from nicotinate mononucleotide (NAMN) and 5,6-dimethylbenzimidazole (DMB).</text>
</comment>
<evidence type="ECO:0000256" key="10">
    <source>
        <dbReference type="ARBA" id="ARBA00047340"/>
    </source>
</evidence>
<dbReference type="Proteomes" id="UP000054010">
    <property type="component" value="Unassembled WGS sequence"/>
</dbReference>
<comment type="caution">
    <text evidence="12">The sequence shown here is derived from an EMBL/GenBank/DDBJ whole genome shotgun (WGS) entry which is preliminary data.</text>
</comment>
<dbReference type="PANTHER" id="PTHR43463">
    <property type="entry name" value="NICOTINATE-NUCLEOTIDE--DIMETHYLBENZIMIDAZOLE PHOSPHORIBOSYLTRANSFERASE"/>
    <property type="match status" value="1"/>
</dbReference>
<dbReference type="GO" id="GO:0009236">
    <property type="term" value="P:cobalamin biosynthetic process"/>
    <property type="evidence" value="ECO:0007669"/>
    <property type="project" value="UniProtKB-UniRule"/>
</dbReference>
<keyword evidence="6 11" id="KW-0169">Cobalamin biosynthesis</keyword>
<comment type="catalytic activity">
    <reaction evidence="10 11">
        <text>5,6-dimethylbenzimidazole + nicotinate beta-D-ribonucleotide = alpha-ribazole 5'-phosphate + nicotinate + H(+)</text>
        <dbReference type="Rhea" id="RHEA:11196"/>
        <dbReference type="ChEBI" id="CHEBI:15378"/>
        <dbReference type="ChEBI" id="CHEBI:15890"/>
        <dbReference type="ChEBI" id="CHEBI:32544"/>
        <dbReference type="ChEBI" id="CHEBI:57502"/>
        <dbReference type="ChEBI" id="CHEBI:57918"/>
        <dbReference type="EC" id="2.4.2.21"/>
    </reaction>
</comment>
<evidence type="ECO:0000313" key="12">
    <source>
        <dbReference type="EMBL" id="EFO79730.1"/>
    </source>
</evidence>
<dbReference type="HOGENOM" id="CLU_002982_0_0_0"/>
<comment type="pathway">
    <text evidence="2 11">Nucleoside biosynthesis; alpha-ribazole biosynthesis; alpha-ribazole from 5,6-dimethylbenzimidazole: step 1/2.</text>
</comment>
<dbReference type="EMBL" id="ADVR01000106">
    <property type="protein sequence ID" value="EFO79730.1"/>
    <property type="molecule type" value="Genomic_DNA"/>
</dbReference>
<dbReference type="InterPro" id="IPR023195">
    <property type="entry name" value="Nict_dMeBzImd_PRibTrfase_N"/>
</dbReference>
<evidence type="ECO:0000256" key="6">
    <source>
        <dbReference type="ARBA" id="ARBA00022573"/>
    </source>
</evidence>
<name>E1IGG4_9CHLR</name>
<evidence type="ECO:0000256" key="8">
    <source>
        <dbReference type="ARBA" id="ARBA00022679"/>
    </source>
</evidence>
<organism evidence="12 13">
    <name type="scientific">Oscillochloris trichoides DG-6</name>
    <dbReference type="NCBI Taxonomy" id="765420"/>
    <lineage>
        <taxon>Bacteria</taxon>
        <taxon>Bacillati</taxon>
        <taxon>Chloroflexota</taxon>
        <taxon>Chloroflexia</taxon>
        <taxon>Chloroflexales</taxon>
        <taxon>Chloroflexineae</taxon>
        <taxon>Oscillochloridaceae</taxon>
        <taxon>Oscillochloris</taxon>
    </lineage>
</organism>
<comment type="similarity">
    <text evidence="3 11">Belongs to the CobT family.</text>
</comment>
<proteinExistence type="inferred from homology"/>
<evidence type="ECO:0000256" key="2">
    <source>
        <dbReference type="ARBA" id="ARBA00005049"/>
    </source>
</evidence>
<dbReference type="SUPFAM" id="SSF52733">
    <property type="entry name" value="Nicotinate mononucleotide:5,6-dimethylbenzimidazole phosphoribosyltransferase (CobT)"/>
    <property type="match status" value="1"/>
</dbReference>
<evidence type="ECO:0000256" key="7">
    <source>
        <dbReference type="ARBA" id="ARBA00022676"/>
    </source>
</evidence>
<dbReference type="InterPro" id="IPR036087">
    <property type="entry name" value="Nict_dMeBzImd_PRibTrfase_sf"/>
</dbReference>
<evidence type="ECO:0000256" key="4">
    <source>
        <dbReference type="ARBA" id="ARBA00011991"/>
    </source>
</evidence>
<keyword evidence="7 11" id="KW-0328">Glycosyltransferase</keyword>
<evidence type="ECO:0000256" key="3">
    <source>
        <dbReference type="ARBA" id="ARBA00007110"/>
    </source>
</evidence>
<protein>
    <recommendedName>
        <fullName evidence="5 11">Nicotinate-nucleotide--dimethylbenzimidazole phosphoribosyltransferase</fullName>
        <shortName evidence="11">NN:DBI PRT</shortName>
        <ecNumber evidence="4 11">2.4.2.21</ecNumber>
    </recommendedName>
    <alternativeName>
        <fullName evidence="9 11">N(1)-alpha-phosphoribosyltransferase</fullName>
    </alternativeName>
</protein>
<dbReference type="InterPro" id="IPR003200">
    <property type="entry name" value="Nict_dMeBzImd_PRibTrfase"/>
</dbReference>
<dbReference type="GO" id="GO:0008939">
    <property type="term" value="F:nicotinate-nucleotide-dimethylbenzimidazole phosphoribosyltransferase activity"/>
    <property type="evidence" value="ECO:0007669"/>
    <property type="project" value="UniProtKB-UniRule"/>
</dbReference>
<evidence type="ECO:0000256" key="9">
    <source>
        <dbReference type="ARBA" id="ARBA00030686"/>
    </source>
</evidence>
<evidence type="ECO:0000256" key="11">
    <source>
        <dbReference type="HAMAP-Rule" id="MF_00230"/>
    </source>
</evidence>
<evidence type="ECO:0000313" key="13">
    <source>
        <dbReference type="Proteomes" id="UP000054010"/>
    </source>
</evidence>
<dbReference type="InterPro" id="IPR017846">
    <property type="entry name" value="Nict_dMeBzImd_PRibTrfase_bact"/>
</dbReference>
<dbReference type="EC" id="2.4.2.21" evidence="4 11"/>
<dbReference type="NCBIfam" id="TIGR03160">
    <property type="entry name" value="cobT_DBIPRT"/>
    <property type="match status" value="1"/>
</dbReference>
<accession>E1IGG4</accession>
<keyword evidence="13" id="KW-1185">Reference proteome</keyword>
<dbReference type="Gene3D" id="3.40.50.10210">
    <property type="match status" value="1"/>
</dbReference>
<dbReference type="PANTHER" id="PTHR43463:SF1">
    <property type="entry name" value="NICOTINATE-NUCLEOTIDE--DIMETHYLBENZIMIDAZOLE PHOSPHORIBOSYLTRANSFERASE"/>
    <property type="match status" value="1"/>
</dbReference>
<dbReference type="eggNOG" id="COG2038">
    <property type="taxonomic scope" value="Bacteria"/>
</dbReference>